<dbReference type="CDD" id="cd03139">
    <property type="entry name" value="GATase1_PfpI_2"/>
    <property type="match status" value="1"/>
</dbReference>
<dbReference type="InterPro" id="IPR002818">
    <property type="entry name" value="DJ-1/PfpI"/>
</dbReference>
<dbReference type="PANTHER" id="PTHR43130:SF3">
    <property type="entry name" value="HTH-TYPE TRANSCRIPTIONAL REGULATOR RV1931C"/>
    <property type="match status" value="1"/>
</dbReference>
<feature type="domain" description="DJ-1/PfpI" evidence="1">
    <location>
        <begin position="9"/>
        <end position="176"/>
    </location>
</feature>
<evidence type="ECO:0000313" key="2">
    <source>
        <dbReference type="EMBL" id="QPZ39915.1"/>
    </source>
</evidence>
<name>A0ABX6YNP2_9MICO</name>
<protein>
    <submittedName>
        <fullName evidence="2">DJ-1/PfpI family protein</fullName>
    </submittedName>
</protein>
<sequence length="205" mass="21825">MDERSPLHVTVLLFDGVEELDAIGPWETLRFWQLLTENRVIVRAASIDGNSVRCSLGLTFTPDSALDDGPRPDILVHPGGAGVEQLRADDQHLSRLRALASAGTMLASVCNGALVLAAAGLLDGREATTHWSARDDLTSTHPAVTVCSDQRVVDAGDVVTAAGITAGIDMSLHMIERFESSETAISVAKILEYAWEPGLAHFAAV</sequence>
<dbReference type="RefSeq" id="WP_166989761.1">
    <property type="nucleotide sequence ID" value="NZ_CP061169.1"/>
</dbReference>
<keyword evidence="3" id="KW-1185">Reference proteome</keyword>
<dbReference type="Proteomes" id="UP000662814">
    <property type="component" value="Chromosome"/>
</dbReference>
<gene>
    <name evidence="2" type="ORF">HCR76_07835</name>
</gene>
<reference evidence="2 3" key="1">
    <citation type="submission" date="2020-12" db="EMBL/GenBank/DDBJ databases">
        <title>Microbacterium sp. HY060.</title>
        <authorList>
            <person name="Zhou J."/>
        </authorList>
    </citation>
    <scope>NUCLEOTIDE SEQUENCE [LARGE SCALE GENOMIC DNA]</scope>
    <source>
        <strain evidence="2 3">HY60</strain>
    </source>
</reference>
<dbReference type="EMBL" id="CP061169">
    <property type="protein sequence ID" value="QPZ39915.1"/>
    <property type="molecule type" value="Genomic_DNA"/>
</dbReference>
<dbReference type="InterPro" id="IPR052158">
    <property type="entry name" value="INH-QAR"/>
</dbReference>
<dbReference type="InterPro" id="IPR029062">
    <property type="entry name" value="Class_I_gatase-like"/>
</dbReference>
<accession>A0ABX6YNP2</accession>
<dbReference type="PANTHER" id="PTHR43130">
    <property type="entry name" value="ARAC-FAMILY TRANSCRIPTIONAL REGULATOR"/>
    <property type="match status" value="1"/>
</dbReference>
<dbReference type="SUPFAM" id="SSF52317">
    <property type="entry name" value="Class I glutamine amidotransferase-like"/>
    <property type="match status" value="1"/>
</dbReference>
<evidence type="ECO:0000259" key="1">
    <source>
        <dbReference type="Pfam" id="PF01965"/>
    </source>
</evidence>
<dbReference type="Gene3D" id="3.40.50.880">
    <property type="match status" value="1"/>
</dbReference>
<organism evidence="2 3">
    <name type="scientific">Paramicrobacterium chengjingii</name>
    <dbReference type="NCBI Taxonomy" id="2769067"/>
    <lineage>
        <taxon>Bacteria</taxon>
        <taxon>Bacillati</taxon>
        <taxon>Actinomycetota</taxon>
        <taxon>Actinomycetes</taxon>
        <taxon>Micrococcales</taxon>
        <taxon>Microbacteriaceae</taxon>
        <taxon>Paramicrobacterium</taxon>
    </lineage>
</organism>
<evidence type="ECO:0000313" key="3">
    <source>
        <dbReference type="Proteomes" id="UP000662814"/>
    </source>
</evidence>
<proteinExistence type="predicted"/>
<dbReference type="Pfam" id="PF01965">
    <property type="entry name" value="DJ-1_PfpI"/>
    <property type="match status" value="1"/>
</dbReference>